<keyword evidence="3" id="KW-1185">Reference proteome</keyword>
<accession>A0A936YYK7</accession>
<feature type="signal peptide" evidence="1">
    <location>
        <begin position="1"/>
        <end position="21"/>
    </location>
</feature>
<dbReference type="AlphaFoldDB" id="A0A936YYK7"/>
<sequence length="133" mass="13942">MKKASILLLALACAASGAARAGTYAIQQESDCPGISADALLQEIRKVGAATGLDLPRDMALRAELRCAPEGSAGKARRYVYTFRAAIEKQLADGDLLRWAPLAQLTGFGSAAGSSALLRQVGATLRDVIRQDP</sequence>
<proteinExistence type="predicted"/>
<feature type="chain" id="PRO_5037956459" evidence="1">
    <location>
        <begin position="22"/>
        <end position="133"/>
    </location>
</feature>
<dbReference type="RefSeq" id="WP_201673103.1">
    <property type="nucleotide sequence ID" value="NZ_JAEQNE010000001.1"/>
</dbReference>
<gene>
    <name evidence="2" type="ORF">JJ685_05060</name>
</gene>
<evidence type="ECO:0000313" key="2">
    <source>
        <dbReference type="EMBL" id="MBL0390506.1"/>
    </source>
</evidence>
<evidence type="ECO:0000313" key="3">
    <source>
        <dbReference type="Proteomes" id="UP000599109"/>
    </source>
</evidence>
<organism evidence="2 3">
    <name type="scientific">Ramlibacter monticola</name>
    <dbReference type="NCBI Taxonomy" id="1926872"/>
    <lineage>
        <taxon>Bacteria</taxon>
        <taxon>Pseudomonadati</taxon>
        <taxon>Pseudomonadota</taxon>
        <taxon>Betaproteobacteria</taxon>
        <taxon>Burkholderiales</taxon>
        <taxon>Comamonadaceae</taxon>
        <taxon>Ramlibacter</taxon>
    </lineage>
</organism>
<protein>
    <submittedName>
        <fullName evidence="2">Uncharacterized protein</fullName>
    </submittedName>
</protein>
<reference evidence="2 3" key="1">
    <citation type="journal article" date="2017" name="Int. J. Syst. Evol. Microbiol.">
        <title>Ramlibacter monticola sp. nov., isolated from forest soil.</title>
        <authorList>
            <person name="Chaudhary D.K."/>
            <person name="Kim J."/>
        </authorList>
    </citation>
    <scope>NUCLEOTIDE SEQUENCE [LARGE SCALE GENOMIC DNA]</scope>
    <source>
        <strain evidence="2 3">KACC 19175</strain>
    </source>
</reference>
<evidence type="ECO:0000256" key="1">
    <source>
        <dbReference type="SAM" id="SignalP"/>
    </source>
</evidence>
<dbReference type="Proteomes" id="UP000599109">
    <property type="component" value="Unassembled WGS sequence"/>
</dbReference>
<keyword evidence="1" id="KW-0732">Signal</keyword>
<dbReference type="EMBL" id="JAEQNE010000001">
    <property type="protein sequence ID" value="MBL0390506.1"/>
    <property type="molecule type" value="Genomic_DNA"/>
</dbReference>
<comment type="caution">
    <text evidence="2">The sequence shown here is derived from an EMBL/GenBank/DDBJ whole genome shotgun (WGS) entry which is preliminary data.</text>
</comment>
<name>A0A936YYK7_9BURK</name>